<dbReference type="InterPro" id="IPR012334">
    <property type="entry name" value="Pectin_lyas_fold"/>
</dbReference>
<dbReference type="PATRIC" id="fig|634498.28.peg.1469"/>
<dbReference type="STRING" id="634498.mru_1465"/>
<dbReference type="InterPro" id="IPR011050">
    <property type="entry name" value="Pectin_lyase_fold/virulence"/>
</dbReference>
<name>D3E454_METRM</name>
<dbReference type="EMBL" id="CP001719">
    <property type="protein sequence ID" value="ADC47315.1"/>
    <property type="molecule type" value="Genomic_DNA"/>
</dbReference>
<dbReference type="AlphaFoldDB" id="D3E454"/>
<dbReference type="InterPro" id="IPR008964">
    <property type="entry name" value="Invasin/intimin_cell_adhesion"/>
</dbReference>
<reference evidence="2 3" key="1">
    <citation type="journal article" date="2010" name="PLoS ONE">
        <title>The genome sequence of the rumen methanogen Methanobrevibacter ruminantium reveals new possibilities for controlling ruminant methane emissions.</title>
        <authorList>
            <person name="Leahy S.C."/>
            <person name="Kelly W.J."/>
            <person name="Altermann E."/>
            <person name="Ronimus R.S."/>
            <person name="Yeoman C.J."/>
            <person name="Pacheco D.M."/>
            <person name="Li D."/>
            <person name="Kong Z."/>
            <person name="McTavish S."/>
            <person name="Sang C."/>
            <person name="Lambie S.C."/>
            <person name="Janssen P.H."/>
            <person name="Dey D."/>
            <person name="Attwood G.T."/>
        </authorList>
    </citation>
    <scope>NUCLEOTIDE SEQUENCE [LARGE SCALE GENOMIC DNA]</scope>
    <source>
        <strain evidence="3">ATCC 35063 / DSM 1093 / JCM 13430 / OCM 146 / M1</strain>
    </source>
</reference>
<dbReference type="OrthoDB" id="71598at2157"/>
<organism evidence="2 3">
    <name type="scientific">Methanobrevibacter ruminantium (strain ATCC 35063 / DSM 1093 / JCM 13430 / OCM 146 / M1)</name>
    <name type="common">Methanobacterium ruminantium</name>
    <dbReference type="NCBI Taxonomy" id="634498"/>
    <lineage>
        <taxon>Archaea</taxon>
        <taxon>Methanobacteriati</taxon>
        <taxon>Methanobacteriota</taxon>
        <taxon>Methanomada group</taxon>
        <taxon>Methanobacteria</taxon>
        <taxon>Methanobacteriales</taxon>
        <taxon>Methanobacteriaceae</taxon>
        <taxon>Methanobrevibacter</taxon>
    </lineage>
</organism>
<dbReference type="KEGG" id="mru:mru_1465"/>
<dbReference type="InterPro" id="IPR013783">
    <property type="entry name" value="Ig-like_fold"/>
</dbReference>
<evidence type="ECO:0000259" key="1">
    <source>
        <dbReference type="Pfam" id="PF16640"/>
    </source>
</evidence>
<gene>
    <name evidence="2" type="ordered locus">mru_1465</name>
</gene>
<protein>
    <submittedName>
        <fullName evidence="2">Adhesin-like protein</fullName>
    </submittedName>
</protein>
<dbReference type="SUPFAM" id="SSF51126">
    <property type="entry name" value="Pectin lyase-like"/>
    <property type="match status" value="3"/>
</dbReference>
<dbReference type="Pfam" id="PF16640">
    <property type="entry name" value="Big_3_5"/>
    <property type="match status" value="1"/>
</dbReference>
<dbReference type="eggNOG" id="arCOG02519">
    <property type="taxonomic scope" value="Archaea"/>
</dbReference>
<dbReference type="eggNOG" id="arCOG02555">
    <property type="taxonomic scope" value="Archaea"/>
</dbReference>
<dbReference type="Gene3D" id="2.60.40.10">
    <property type="entry name" value="Immunoglobulins"/>
    <property type="match status" value="2"/>
</dbReference>
<dbReference type="SUPFAM" id="SSF49373">
    <property type="entry name" value="Invasin/intimin cell-adhesion fragments"/>
    <property type="match status" value="1"/>
</dbReference>
<accession>D3E454</accession>
<dbReference type="Gene3D" id="2.160.20.10">
    <property type="entry name" value="Single-stranded right-handed beta-helix, Pectin lyase-like"/>
    <property type="match status" value="1"/>
</dbReference>
<keyword evidence="3" id="KW-1185">Reference proteome</keyword>
<dbReference type="InterPro" id="IPR032109">
    <property type="entry name" value="Big_3_5"/>
</dbReference>
<dbReference type="eggNOG" id="arCOG02488">
    <property type="taxonomic scope" value="Archaea"/>
</dbReference>
<dbReference type="InterPro" id="IPR006626">
    <property type="entry name" value="PbH1"/>
</dbReference>
<dbReference type="HOGENOM" id="CLU_284099_0_0_2"/>
<dbReference type="SMART" id="SM00710">
    <property type="entry name" value="PbH1"/>
    <property type="match status" value="7"/>
</dbReference>
<proteinExistence type="predicted"/>
<dbReference type="Proteomes" id="UP000008680">
    <property type="component" value="Chromosome"/>
</dbReference>
<evidence type="ECO:0000313" key="2">
    <source>
        <dbReference type="EMBL" id="ADC47315.1"/>
    </source>
</evidence>
<feature type="domain" description="Bacterial Ig-like" evidence="1">
    <location>
        <begin position="875"/>
        <end position="956"/>
    </location>
</feature>
<evidence type="ECO:0000313" key="3">
    <source>
        <dbReference type="Proteomes" id="UP000008680"/>
    </source>
</evidence>
<sequence>MKIIFKRCLVLISLIFILILTLGLVSASNNINQINDMNCSVYEDYSENIITADLNSNSNELNSDFAYGDSDSEEILDEPSQKLKTGSDNSDFKDIQNLIDNAKENDVIELSGTYTGDSLIVVNKSLTLKSSSSATLDGEFLNELMAINAPNVILDNINFINANYTGLSVNNNYVTIQNCNFDGCINGELGCALIIHGNNVNVLNSNFTNNVANKSSCHHTDGAAIYLIGNDCQIDNCSFINNWGYNFETSSSGGAIWIKGNNIVINNSYFFNNSATAEVGWTFHGEEITYLADGYGGAAFLVGKNVKIINSLFDSSLSHAQGGALYYKSAYDCSIINSTFLNSFSVGEGGVIYLGQNIDGLMIDSCNFINNTADGLDGVLVKYTDLGSVLYASKFAENVVITNSSLLNNKGTSAVYFLGNNLNISNSIIENNNLSTAVIYMNGSMNDNFWSKNFDSADEFKNDCFIIRDNESQVPDTWFNLVCDGLDSLKAKGVYDYNMSFVLKDASLDNHASKISLTNNLPNYHINLKNSAKNKINPNELVIVDNQADFTYDYIESAKDSIDVYDDYNNLILSKKVLSGITYINDSGNDTKDLQDAIDSASSGSLISLSNKTYVLDTILINKDIHISGEENTTVMLSNSSDYIFKISNCSAANYSDYGIAISNINFILDNGDIVALAEAVNGSGSLSIDVASIKITDNSFTSREGVVRESITILELDSQRAVLAPTRNISISNNSLEIGMNPFDFNVKSVINGSDVRVDVGGNLASKKASQIICKDMVTKAIASNVDSRSGEYFNVSLKDSQGKPLQNKFVQIGFNGAVYNRTTNESGELRLQINLAYKGVYTFAISYLGDDECNGSFEVAKITVNPQSPILMANNAKYKVSSTKTLSASFKSMKGSPISGKTIKFTVDGKTYSGKTNSNGIASVKVSLNKKGTYKFTAKFAGDNTFAAVTKSAKVVIS</sequence>